<dbReference type="SUPFAM" id="SSF48452">
    <property type="entry name" value="TPR-like"/>
    <property type="match status" value="1"/>
</dbReference>
<gene>
    <name evidence="1" type="ORF">OS242_17340</name>
</gene>
<dbReference type="InterPro" id="IPR011990">
    <property type="entry name" value="TPR-like_helical_dom_sf"/>
</dbReference>
<dbReference type="RefSeq" id="WP_267152958.1">
    <property type="nucleotide sequence ID" value="NZ_JAPMLT010000012.1"/>
</dbReference>
<comment type="caution">
    <text evidence="1">The sequence shown here is derived from an EMBL/GenBank/DDBJ whole genome shotgun (WGS) entry which is preliminary data.</text>
</comment>
<protein>
    <submittedName>
        <fullName evidence="1">DUF2225 domain-containing protein</fullName>
    </submittedName>
</protein>
<keyword evidence="2" id="KW-1185">Reference proteome</keyword>
<dbReference type="Proteomes" id="UP001208017">
    <property type="component" value="Unassembled WGS sequence"/>
</dbReference>
<evidence type="ECO:0000313" key="1">
    <source>
        <dbReference type="EMBL" id="MCX7571710.1"/>
    </source>
</evidence>
<proteinExistence type="predicted"/>
<organism evidence="1 2">
    <name type="scientific">Tumebacillus lacus</name>
    <dbReference type="NCBI Taxonomy" id="2995335"/>
    <lineage>
        <taxon>Bacteria</taxon>
        <taxon>Bacillati</taxon>
        <taxon>Bacillota</taxon>
        <taxon>Bacilli</taxon>
        <taxon>Bacillales</taxon>
        <taxon>Alicyclobacillaceae</taxon>
        <taxon>Tumebacillus</taxon>
    </lineage>
</organism>
<dbReference type="Pfam" id="PF09986">
    <property type="entry name" value="DUF2225"/>
    <property type="match status" value="1"/>
</dbReference>
<accession>A0ABT3X499</accession>
<name>A0ABT3X499_9BACL</name>
<dbReference type="InterPro" id="IPR018708">
    <property type="entry name" value="DUF2225"/>
</dbReference>
<sequence length="223" mass="25815">MFLTDIFYEKKVRCPMCETDYKTKKVLSKAIKISTVDSDFYTTYEGPNPNHYLINVCPGCGYSFLDKTEPKLTKRRKHLYQEEVASRWGGHDLTGGRSVQEALVAAKLAIFCAQYVEEPSRTVGGLCLQAAWLYRETGHRAEEERFLREAIEFYVHAYETDSSIEDSGRLPFLIGEMYRRLGERNEAVRYYNRVVADKNASPKFVRKAREQWALSAEEHRRSG</sequence>
<evidence type="ECO:0000313" key="2">
    <source>
        <dbReference type="Proteomes" id="UP001208017"/>
    </source>
</evidence>
<dbReference type="Gene3D" id="1.25.40.10">
    <property type="entry name" value="Tetratricopeptide repeat domain"/>
    <property type="match status" value="1"/>
</dbReference>
<reference evidence="1 2" key="1">
    <citation type="submission" date="2022-11" db="EMBL/GenBank/DDBJ databases">
        <title>Study of microbial diversity in lake waters.</title>
        <authorList>
            <person name="Zhang J."/>
        </authorList>
    </citation>
    <scope>NUCLEOTIDE SEQUENCE [LARGE SCALE GENOMIC DNA]</scope>
    <source>
        <strain evidence="1 2">DT12</strain>
    </source>
</reference>
<dbReference type="EMBL" id="JAPMLT010000012">
    <property type="protein sequence ID" value="MCX7571710.1"/>
    <property type="molecule type" value="Genomic_DNA"/>
</dbReference>